<accession>A0A9W8P4T1</accession>
<dbReference type="InterPro" id="IPR036397">
    <property type="entry name" value="RNaseH_sf"/>
</dbReference>
<proteinExistence type="predicted"/>
<dbReference type="PANTHER" id="PTHR43040:SF1">
    <property type="entry name" value="RIBONUCLEASE D"/>
    <property type="match status" value="1"/>
</dbReference>
<feature type="domain" description="3'-5' exonuclease" evidence="1">
    <location>
        <begin position="4"/>
        <end position="128"/>
    </location>
</feature>
<evidence type="ECO:0000313" key="2">
    <source>
        <dbReference type="EMBL" id="KAJ3747035.1"/>
    </source>
</evidence>
<name>A0A9W8P4T1_9AGAR</name>
<feature type="non-terminal residue" evidence="2">
    <location>
        <position position="1"/>
    </location>
</feature>
<dbReference type="AlphaFoldDB" id="A0A9W8P4T1"/>
<reference evidence="2 3" key="1">
    <citation type="journal article" date="2023" name="Proc. Natl. Acad. Sci. U.S.A.">
        <title>A global phylogenomic analysis of the shiitake genus Lentinula.</title>
        <authorList>
            <person name="Sierra-Patev S."/>
            <person name="Min B."/>
            <person name="Naranjo-Ortiz M."/>
            <person name="Looney B."/>
            <person name="Konkel Z."/>
            <person name="Slot J.C."/>
            <person name="Sakamoto Y."/>
            <person name="Steenwyk J.L."/>
            <person name="Rokas A."/>
            <person name="Carro J."/>
            <person name="Camarero S."/>
            <person name="Ferreira P."/>
            <person name="Molpeceres G."/>
            <person name="Ruiz-Duenas F.J."/>
            <person name="Serrano A."/>
            <person name="Henrissat B."/>
            <person name="Drula E."/>
            <person name="Hughes K.W."/>
            <person name="Mata J.L."/>
            <person name="Ishikawa N.K."/>
            <person name="Vargas-Isla R."/>
            <person name="Ushijima S."/>
            <person name="Smith C.A."/>
            <person name="Donoghue J."/>
            <person name="Ahrendt S."/>
            <person name="Andreopoulos W."/>
            <person name="He G."/>
            <person name="LaButti K."/>
            <person name="Lipzen A."/>
            <person name="Ng V."/>
            <person name="Riley R."/>
            <person name="Sandor L."/>
            <person name="Barry K."/>
            <person name="Martinez A.T."/>
            <person name="Xiao Y."/>
            <person name="Gibbons J.G."/>
            <person name="Terashima K."/>
            <person name="Grigoriev I.V."/>
            <person name="Hibbett D."/>
        </authorList>
    </citation>
    <scope>NUCLEOTIDE SEQUENCE [LARGE SCALE GENOMIC DNA]</scope>
    <source>
        <strain evidence="2 3">TFB7810</strain>
    </source>
</reference>
<dbReference type="SUPFAM" id="SSF53098">
    <property type="entry name" value="Ribonuclease H-like"/>
    <property type="match status" value="1"/>
</dbReference>
<dbReference type="Proteomes" id="UP001142393">
    <property type="component" value="Unassembled WGS sequence"/>
</dbReference>
<dbReference type="EMBL" id="JANVFU010000003">
    <property type="protein sequence ID" value="KAJ3747035.1"/>
    <property type="molecule type" value="Genomic_DNA"/>
</dbReference>
<dbReference type="InterPro" id="IPR012337">
    <property type="entry name" value="RNaseH-like_sf"/>
</dbReference>
<keyword evidence="3" id="KW-1185">Reference proteome</keyword>
<dbReference type="Pfam" id="PF01612">
    <property type="entry name" value="DNA_pol_A_exo1"/>
    <property type="match status" value="1"/>
</dbReference>
<organism evidence="2 3">
    <name type="scientific">Lentinula detonsa</name>
    <dbReference type="NCBI Taxonomy" id="2804962"/>
    <lineage>
        <taxon>Eukaryota</taxon>
        <taxon>Fungi</taxon>
        <taxon>Dikarya</taxon>
        <taxon>Basidiomycota</taxon>
        <taxon>Agaricomycotina</taxon>
        <taxon>Agaricomycetes</taxon>
        <taxon>Agaricomycetidae</taxon>
        <taxon>Agaricales</taxon>
        <taxon>Marasmiineae</taxon>
        <taxon>Omphalotaceae</taxon>
        <taxon>Lentinula</taxon>
    </lineage>
</organism>
<dbReference type="GO" id="GO:0008408">
    <property type="term" value="F:3'-5' exonuclease activity"/>
    <property type="evidence" value="ECO:0007669"/>
    <property type="project" value="InterPro"/>
</dbReference>
<gene>
    <name evidence="2" type="ORF">DFH05DRAFT_1391696</name>
</gene>
<dbReference type="Gene3D" id="3.30.420.10">
    <property type="entry name" value="Ribonuclease H-like superfamily/Ribonuclease H"/>
    <property type="match status" value="1"/>
</dbReference>
<sequence>ALFSFLTNPAILKILYDGQTDFCALYHIYHIDFDPVLDLQLVDICSRFARGDYSVASHERRLLRCFSQKQIRQNKDRFQNIYVLRSLGRCLEEHGFNPETWLTRPLSSKYIEYAAHDVAIIHALYTQLIHVCYIQHPFLSLNLSQSKRHISIWNDAPLEQGNIFRSPPLLPLEIIDFILSQLILLSPAKGVLITYPLRLEFLDVEKTS</sequence>
<evidence type="ECO:0000313" key="3">
    <source>
        <dbReference type="Proteomes" id="UP001142393"/>
    </source>
</evidence>
<dbReference type="GO" id="GO:0003676">
    <property type="term" value="F:nucleic acid binding"/>
    <property type="evidence" value="ECO:0007669"/>
    <property type="project" value="InterPro"/>
</dbReference>
<protein>
    <recommendedName>
        <fullName evidence="1">3'-5' exonuclease domain-containing protein</fullName>
    </recommendedName>
</protein>
<comment type="caution">
    <text evidence="2">The sequence shown here is derived from an EMBL/GenBank/DDBJ whole genome shotgun (WGS) entry which is preliminary data.</text>
</comment>
<dbReference type="PANTHER" id="PTHR43040">
    <property type="entry name" value="RIBONUCLEASE D"/>
    <property type="match status" value="1"/>
</dbReference>
<evidence type="ECO:0000259" key="1">
    <source>
        <dbReference type="Pfam" id="PF01612"/>
    </source>
</evidence>
<dbReference type="InterPro" id="IPR002562">
    <property type="entry name" value="3'-5'_exonuclease_dom"/>
</dbReference>
<dbReference type="GO" id="GO:0006139">
    <property type="term" value="P:nucleobase-containing compound metabolic process"/>
    <property type="evidence" value="ECO:0007669"/>
    <property type="project" value="InterPro"/>
</dbReference>